<dbReference type="InterPro" id="IPR009000">
    <property type="entry name" value="Transl_B-barrel_sf"/>
</dbReference>
<evidence type="ECO:0000256" key="5">
    <source>
        <dbReference type="ARBA" id="ARBA00022490"/>
    </source>
</evidence>
<dbReference type="InterPro" id="IPR023115">
    <property type="entry name" value="TIF_IF2_dom3"/>
</dbReference>
<dbReference type="GO" id="GO:0005525">
    <property type="term" value="F:GTP binding"/>
    <property type="evidence" value="ECO:0007669"/>
    <property type="project" value="UniProtKB-KW"/>
</dbReference>
<dbReference type="GO" id="GO:0003924">
    <property type="term" value="F:GTPase activity"/>
    <property type="evidence" value="ECO:0007669"/>
    <property type="project" value="InterPro"/>
</dbReference>
<dbReference type="SUPFAM" id="SSF52540">
    <property type="entry name" value="P-loop containing nucleoside triphosphate hydrolases"/>
    <property type="match status" value="1"/>
</dbReference>
<dbReference type="Pfam" id="PF11987">
    <property type="entry name" value="IF-2"/>
    <property type="match status" value="1"/>
</dbReference>
<dbReference type="InterPro" id="IPR029459">
    <property type="entry name" value="EFTU-type"/>
</dbReference>
<dbReference type="Pfam" id="PF14578">
    <property type="entry name" value="GTP_EFTU_D4"/>
    <property type="match status" value="1"/>
</dbReference>
<evidence type="ECO:0000256" key="10">
    <source>
        <dbReference type="ARBA" id="ARBA00022917"/>
    </source>
</evidence>
<keyword evidence="11" id="KW-0342">GTP-binding</keyword>
<feature type="compositionally biased region" description="Basic and acidic residues" evidence="14">
    <location>
        <begin position="139"/>
        <end position="160"/>
    </location>
</feature>
<dbReference type="Gene3D" id="3.40.50.10050">
    <property type="entry name" value="Translation initiation factor IF- 2, domain 3"/>
    <property type="match status" value="1"/>
</dbReference>
<dbReference type="FunFam" id="3.40.50.300:FF:000112">
    <property type="entry name" value="Eukaryotic translation initiation factor 5B"/>
    <property type="match status" value="1"/>
</dbReference>
<proteinExistence type="inferred from homology"/>
<dbReference type="SUPFAM" id="SSF50447">
    <property type="entry name" value="Translation proteins"/>
    <property type="match status" value="1"/>
</dbReference>
<name>A0A9P7L447_9HYPO</name>
<dbReference type="Pfam" id="PF00009">
    <property type="entry name" value="GTP_EFTU"/>
    <property type="match status" value="1"/>
</dbReference>
<evidence type="ECO:0000256" key="14">
    <source>
        <dbReference type="SAM" id="MobiDB-lite"/>
    </source>
</evidence>
<evidence type="ECO:0000256" key="1">
    <source>
        <dbReference type="ARBA" id="ARBA00004496"/>
    </source>
</evidence>
<feature type="compositionally biased region" description="Basic and acidic residues" evidence="14">
    <location>
        <begin position="211"/>
        <end position="287"/>
    </location>
</feature>
<keyword evidence="6" id="KW-0396">Initiation factor</keyword>
<dbReference type="PRINTS" id="PR00315">
    <property type="entry name" value="ELONGATNFCT"/>
</dbReference>
<feature type="compositionally biased region" description="Basic residues" evidence="14">
    <location>
        <begin position="58"/>
        <end position="67"/>
    </location>
</feature>
<dbReference type="FunFam" id="3.40.50.10050:FF:000002">
    <property type="entry name" value="Eukaryotic translation initiation factor 5B"/>
    <property type="match status" value="1"/>
</dbReference>
<sequence>MPPKKKGNKKNQQDDWEAELGESIAPPANANGADGDANANDDDDDDAGGAGGLMATLRKNKEKRKKKGIVEPEPEPESEAPAAQEPPAQAPVEANIDDEFALPEKKGKGGKQNKQAAKKSEPVTAAAADGDADGGRILTKAEKEKLKKEREKQRKKEQAAAKKKGGAAPKAAPEVKEKEEAAPVEAAPAPEPAAGGKKKKLPAHLALLQKQQEELKRQREEAAKAEAEAKAQAEEDERLAAEEEKRREEAKTIKKQKERERIEQLKKEGKYLTKAQKEEKARNERKLQQMLAAGIQVGPAGEPSEKKSKPADNRRKKGRVQQKIDEEKALAEAAERARQEAEKALKEAEEKAAREKAEAEAKAAAEKKGAESDVEDDWEAAAASDGDVKDSWDADSDEDAEKANGTSEAKAEESGDESEAESSDDEAATAAQLAEEKRKREAAERREKAHQAALAARSKDNLRSPICCILGHVDTGKTKLLDKVRQTNVQEGEAGGITQQIGATYFPVEAIRQKTAVVNPDGKFEFKVPGLLIIDTPGHESFSNLRSRGSSLCNIAILVVDIMHGLEPQTLESMRMLRERKTPFIVALNKIDRLYGWKQVANNGFQDSLALQSKTVRNEFETRLEKTKIAFAEQGFNSELFYENKSMSKYVSLVPTSAHTGEGVPDMLKLIVQLTQERMVGSLMYLSEVQATVLEVKAIEGFGMTIDVVLSNGILREGDRIVLCGTEGAIKTNIRALLTPAPMKELRLKSAYVHNKEVKAALGVKISAPGLEGAIAGSRLMVVGPDDDEDDIEDEVESDLAVLFNRVEKTGRGVSVQASTLGSLEALLDFLKDCKIPVANVGIGPVYKRDVLQCGVMLEKAPEYAIMLCFDVKVDKEAQQYAEDNGIKIFTADIIYHLFDAFTKHMDEQLEKKKEESKMLAVFPCVLKPVKVFNKNDPIVIGVDVTEGQLRINCPVAAVRNNPTTGAKEIVKLGRVTSIEREHKQIPVCKRKEPSVAIKIEMGGNQPMYGRHLEEDETLYSLISRASIDTLKEYYRKEVSNDEWQLIIKLKPLFDIS</sequence>
<feature type="compositionally biased region" description="Low complexity" evidence="14">
    <location>
        <begin position="28"/>
        <end position="38"/>
    </location>
</feature>
<dbReference type="InterPro" id="IPR027417">
    <property type="entry name" value="P-loop_NTPase"/>
</dbReference>
<dbReference type="EMBL" id="JADFTT010000280">
    <property type="protein sequence ID" value="KAG5763880.1"/>
    <property type="molecule type" value="Genomic_DNA"/>
</dbReference>
<evidence type="ECO:0000256" key="8">
    <source>
        <dbReference type="ARBA" id="ARBA00022741"/>
    </source>
</evidence>
<feature type="domain" description="Tr-type G" evidence="15">
    <location>
        <begin position="462"/>
        <end position="680"/>
    </location>
</feature>
<dbReference type="FunFam" id="2.40.30.10:FF:000026">
    <property type="entry name" value="Eukaryotic translation initiation factor 5B"/>
    <property type="match status" value="1"/>
</dbReference>
<dbReference type="GO" id="GO:0003743">
    <property type="term" value="F:translation initiation factor activity"/>
    <property type="evidence" value="ECO:0007669"/>
    <property type="project" value="UniProtKB-KW"/>
</dbReference>
<dbReference type="InterPro" id="IPR015760">
    <property type="entry name" value="TIF_IF2"/>
</dbReference>
<dbReference type="PANTHER" id="PTHR43381:SF4">
    <property type="entry name" value="EUKARYOTIC TRANSLATION INITIATION FACTOR 5B"/>
    <property type="match status" value="1"/>
</dbReference>
<keyword evidence="17" id="KW-1185">Reference proteome</keyword>
<reference evidence="16" key="1">
    <citation type="journal article" date="2020" name="bioRxiv">
        <title>Historical genomics reveals the evolutionary mechanisms behind multiple outbreaks of the host-specific coffee wilt pathogen Fusarium xylarioides.</title>
        <authorList>
            <person name="Peck D."/>
            <person name="Nowell R.W."/>
            <person name="Flood J."/>
            <person name="Ryan M.J."/>
            <person name="Barraclough T.G."/>
        </authorList>
    </citation>
    <scope>NUCLEOTIDE SEQUENCE</scope>
    <source>
        <strain evidence="16">IMI 127659i</strain>
    </source>
</reference>
<evidence type="ECO:0000256" key="4">
    <source>
        <dbReference type="ARBA" id="ARBA00013824"/>
    </source>
</evidence>
<keyword evidence="10" id="KW-0648">Protein biosynthesis</keyword>
<feature type="region of interest" description="Disordered" evidence="14">
    <location>
        <begin position="1"/>
        <end position="456"/>
    </location>
</feature>
<dbReference type="Gene3D" id="2.40.30.10">
    <property type="entry name" value="Translation factors"/>
    <property type="match status" value="2"/>
</dbReference>
<feature type="compositionally biased region" description="Basic and acidic residues" evidence="14">
    <location>
        <begin position="434"/>
        <end position="450"/>
    </location>
</feature>
<dbReference type="InterPro" id="IPR036925">
    <property type="entry name" value="TIF_IF2_dom3_sf"/>
</dbReference>
<feature type="compositionally biased region" description="Acidic residues" evidence="14">
    <location>
        <begin position="414"/>
        <end position="427"/>
    </location>
</feature>
<keyword evidence="8" id="KW-0547">Nucleotide-binding</keyword>
<evidence type="ECO:0000313" key="16">
    <source>
        <dbReference type="EMBL" id="KAG5763880.1"/>
    </source>
</evidence>
<evidence type="ECO:0000259" key="15">
    <source>
        <dbReference type="PROSITE" id="PS51722"/>
    </source>
</evidence>
<dbReference type="GO" id="GO:0046872">
    <property type="term" value="F:metal ion binding"/>
    <property type="evidence" value="ECO:0007669"/>
    <property type="project" value="UniProtKB-KW"/>
</dbReference>
<evidence type="ECO:0000313" key="17">
    <source>
        <dbReference type="Proteomes" id="UP000750502"/>
    </source>
</evidence>
<dbReference type="GO" id="GO:0005739">
    <property type="term" value="C:mitochondrion"/>
    <property type="evidence" value="ECO:0007669"/>
    <property type="project" value="TreeGrafter"/>
</dbReference>
<feature type="compositionally biased region" description="Basic and acidic residues" evidence="14">
    <location>
        <begin position="303"/>
        <end position="313"/>
    </location>
</feature>
<feature type="compositionally biased region" description="Low complexity" evidence="14">
    <location>
        <begin position="79"/>
        <end position="94"/>
    </location>
</feature>
<evidence type="ECO:0000256" key="12">
    <source>
        <dbReference type="ARBA" id="ARBA00032478"/>
    </source>
</evidence>
<keyword evidence="5" id="KW-0963">Cytoplasm</keyword>
<evidence type="ECO:0000256" key="2">
    <source>
        <dbReference type="ARBA" id="ARBA00007733"/>
    </source>
</evidence>
<dbReference type="FunFam" id="2.40.30.10:FF:000013">
    <property type="entry name" value="eukaryotic translation initiation factor 5B"/>
    <property type="match status" value="1"/>
</dbReference>
<evidence type="ECO:0000256" key="6">
    <source>
        <dbReference type="ARBA" id="ARBA00022540"/>
    </source>
</evidence>
<keyword evidence="7" id="KW-0479">Metal-binding</keyword>
<evidence type="ECO:0000256" key="7">
    <source>
        <dbReference type="ARBA" id="ARBA00022723"/>
    </source>
</evidence>
<evidence type="ECO:0000256" key="9">
    <source>
        <dbReference type="ARBA" id="ARBA00022801"/>
    </source>
</evidence>
<feature type="compositionally biased region" description="Basic and acidic residues" evidence="14">
    <location>
        <begin position="322"/>
        <end position="371"/>
    </location>
</feature>
<dbReference type="InterPro" id="IPR000795">
    <property type="entry name" value="T_Tr_GTP-bd_dom"/>
</dbReference>
<dbReference type="Gene3D" id="3.40.50.300">
    <property type="entry name" value="P-loop containing nucleotide triphosphate hydrolases"/>
    <property type="match status" value="1"/>
</dbReference>
<dbReference type="OrthoDB" id="4928at2759"/>
<dbReference type="AlphaFoldDB" id="A0A9P7L447"/>
<dbReference type="InterPro" id="IPR005225">
    <property type="entry name" value="Small_GTP-bd"/>
</dbReference>
<gene>
    <name evidence="16" type="ORF">H9Q72_008045</name>
</gene>
<comment type="similarity">
    <text evidence="2">Belongs to the TRAFAC class translation factor GTPase superfamily. Classic translation factor GTPase family. IF-2 subfamily.</text>
</comment>
<dbReference type="NCBIfam" id="TIGR00231">
    <property type="entry name" value="small_GTP"/>
    <property type="match status" value="1"/>
</dbReference>
<dbReference type="CDD" id="cd03703">
    <property type="entry name" value="aeIF5B_II"/>
    <property type="match status" value="1"/>
</dbReference>
<comment type="catalytic activity">
    <reaction evidence="13">
        <text>GTP + H2O = GDP + phosphate + H(+)</text>
        <dbReference type="Rhea" id="RHEA:19669"/>
        <dbReference type="ChEBI" id="CHEBI:15377"/>
        <dbReference type="ChEBI" id="CHEBI:15378"/>
        <dbReference type="ChEBI" id="CHEBI:37565"/>
        <dbReference type="ChEBI" id="CHEBI:43474"/>
        <dbReference type="ChEBI" id="CHEBI:58189"/>
        <dbReference type="EC" id="3.6.5.3"/>
    </reaction>
</comment>
<organism evidence="16 17">
    <name type="scientific">Fusarium xylarioides</name>
    <dbReference type="NCBI Taxonomy" id="221167"/>
    <lineage>
        <taxon>Eukaryota</taxon>
        <taxon>Fungi</taxon>
        <taxon>Dikarya</taxon>
        <taxon>Ascomycota</taxon>
        <taxon>Pezizomycotina</taxon>
        <taxon>Sordariomycetes</taxon>
        <taxon>Hypocreomycetidae</taxon>
        <taxon>Hypocreales</taxon>
        <taxon>Nectriaceae</taxon>
        <taxon>Fusarium</taxon>
        <taxon>Fusarium fujikuroi species complex</taxon>
    </lineage>
</organism>
<comment type="subcellular location">
    <subcellularLocation>
        <location evidence="1">Cytoplasm</location>
    </subcellularLocation>
</comment>
<dbReference type="Proteomes" id="UP000750502">
    <property type="component" value="Unassembled WGS sequence"/>
</dbReference>
<accession>A0A9P7L447</accession>
<reference evidence="16" key="2">
    <citation type="submission" date="2020-10" db="EMBL/GenBank/DDBJ databases">
        <authorList>
            <person name="Peck L.D."/>
            <person name="Nowell R.W."/>
            <person name="Flood J."/>
            <person name="Ryan M.J."/>
            <person name="Barraclough T.G."/>
        </authorList>
    </citation>
    <scope>NUCLEOTIDE SEQUENCE</scope>
    <source>
        <strain evidence="16">IMI 127659i</strain>
    </source>
</reference>
<evidence type="ECO:0000256" key="11">
    <source>
        <dbReference type="ARBA" id="ARBA00023134"/>
    </source>
</evidence>
<dbReference type="SUPFAM" id="SSF52156">
    <property type="entry name" value="Initiation factor IF2/eIF5b, domain 3"/>
    <property type="match status" value="1"/>
</dbReference>
<evidence type="ECO:0000256" key="3">
    <source>
        <dbReference type="ARBA" id="ARBA00011986"/>
    </source>
</evidence>
<dbReference type="NCBIfam" id="NF003078">
    <property type="entry name" value="PRK04004.1"/>
    <property type="match status" value="1"/>
</dbReference>
<dbReference type="EC" id="3.6.5.3" evidence="3"/>
<dbReference type="CDD" id="cd01887">
    <property type="entry name" value="IF2_eIF5B"/>
    <property type="match status" value="1"/>
</dbReference>
<evidence type="ECO:0000256" key="13">
    <source>
        <dbReference type="ARBA" id="ARBA00048107"/>
    </source>
</evidence>
<comment type="caution">
    <text evidence="16">The sequence shown here is derived from an EMBL/GenBank/DDBJ whole genome shotgun (WGS) entry which is preliminary data.</text>
</comment>
<protein>
    <recommendedName>
        <fullName evidence="4">Eukaryotic translation initiation factor 5B</fullName>
        <ecNumber evidence="3">3.6.5.3</ecNumber>
    </recommendedName>
    <alternativeName>
        <fullName evidence="12">Translation initiation factor IF-2</fullName>
    </alternativeName>
</protein>
<feature type="compositionally biased region" description="Low complexity" evidence="14">
    <location>
        <begin position="183"/>
        <end position="195"/>
    </location>
</feature>
<dbReference type="PROSITE" id="PS51722">
    <property type="entry name" value="G_TR_2"/>
    <property type="match status" value="1"/>
</dbReference>
<dbReference type="PANTHER" id="PTHR43381">
    <property type="entry name" value="TRANSLATION INITIATION FACTOR IF-2-RELATED"/>
    <property type="match status" value="1"/>
</dbReference>
<keyword evidence="9" id="KW-0378">Hydrolase</keyword>